<accession>A0A0E9WLA0</accession>
<reference evidence="2" key="2">
    <citation type="journal article" date="2015" name="Fish Shellfish Immunol.">
        <title>Early steps in the European eel (Anguilla anguilla)-Vibrio vulnificus interaction in the gills: Role of the RtxA13 toxin.</title>
        <authorList>
            <person name="Callol A."/>
            <person name="Pajuelo D."/>
            <person name="Ebbesson L."/>
            <person name="Teles M."/>
            <person name="MacKenzie S."/>
            <person name="Amaro C."/>
        </authorList>
    </citation>
    <scope>NUCLEOTIDE SEQUENCE</scope>
</reference>
<organism evidence="2">
    <name type="scientific">Anguilla anguilla</name>
    <name type="common">European freshwater eel</name>
    <name type="synonym">Muraena anguilla</name>
    <dbReference type="NCBI Taxonomy" id="7936"/>
    <lineage>
        <taxon>Eukaryota</taxon>
        <taxon>Metazoa</taxon>
        <taxon>Chordata</taxon>
        <taxon>Craniata</taxon>
        <taxon>Vertebrata</taxon>
        <taxon>Euteleostomi</taxon>
        <taxon>Actinopterygii</taxon>
        <taxon>Neopterygii</taxon>
        <taxon>Teleostei</taxon>
        <taxon>Anguilliformes</taxon>
        <taxon>Anguillidae</taxon>
        <taxon>Anguilla</taxon>
    </lineage>
</organism>
<evidence type="ECO:0000256" key="1">
    <source>
        <dbReference type="SAM" id="Phobius"/>
    </source>
</evidence>
<protein>
    <submittedName>
        <fullName evidence="2">Uncharacterized protein</fullName>
    </submittedName>
</protein>
<feature type="transmembrane region" description="Helical" evidence="1">
    <location>
        <begin position="20"/>
        <end position="37"/>
    </location>
</feature>
<evidence type="ECO:0000313" key="2">
    <source>
        <dbReference type="EMBL" id="JAH90345.1"/>
    </source>
</evidence>
<dbReference type="EMBL" id="GBXM01018232">
    <property type="protein sequence ID" value="JAH90345.1"/>
    <property type="molecule type" value="Transcribed_RNA"/>
</dbReference>
<keyword evidence="1" id="KW-0812">Transmembrane</keyword>
<proteinExistence type="predicted"/>
<keyword evidence="1" id="KW-0472">Membrane</keyword>
<dbReference type="AlphaFoldDB" id="A0A0E9WLA0"/>
<name>A0A0E9WLA0_ANGAN</name>
<sequence length="59" mass="7127">MHEGKSQFNERVVFQSFRGLYKCSIFFLIVCLSSRWFCLHVPTKLNETNYLRLKNKLQK</sequence>
<reference evidence="2" key="1">
    <citation type="submission" date="2014-11" db="EMBL/GenBank/DDBJ databases">
        <authorList>
            <person name="Amaro Gonzalez C."/>
        </authorList>
    </citation>
    <scope>NUCLEOTIDE SEQUENCE</scope>
</reference>
<keyword evidence="1" id="KW-1133">Transmembrane helix</keyword>